<dbReference type="EMBL" id="OCMF01000001">
    <property type="protein sequence ID" value="SOC79891.1"/>
    <property type="molecule type" value="Genomic_DNA"/>
</dbReference>
<dbReference type="OrthoDB" id="1524706at2"/>
<evidence type="ECO:0000313" key="3">
    <source>
        <dbReference type="Proteomes" id="UP000219193"/>
    </source>
</evidence>
<dbReference type="Proteomes" id="UP000219193">
    <property type="component" value="Unassembled WGS sequence"/>
</dbReference>
<evidence type="ECO:0000256" key="1">
    <source>
        <dbReference type="SAM" id="Phobius"/>
    </source>
</evidence>
<keyword evidence="1" id="KW-0472">Membrane</keyword>
<feature type="transmembrane region" description="Helical" evidence="1">
    <location>
        <begin position="6"/>
        <end position="27"/>
    </location>
</feature>
<dbReference type="AlphaFoldDB" id="A0A285X3F6"/>
<evidence type="ECO:0000313" key="2">
    <source>
        <dbReference type="EMBL" id="SOC79891.1"/>
    </source>
</evidence>
<organism evidence="2 3">
    <name type="scientific">Salinimicrobium sediminis</name>
    <dbReference type="NCBI Taxonomy" id="1343891"/>
    <lineage>
        <taxon>Bacteria</taxon>
        <taxon>Pseudomonadati</taxon>
        <taxon>Bacteroidota</taxon>
        <taxon>Flavobacteriia</taxon>
        <taxon>Flavobacteriales</taxon>
        <taxon>Flavobacteriaceae</taxon>
        <taxon>Salinimicrobium</taxon>
    </lineage>
</organism>
<gene>
    <name evidence="2" type="ORF">SAMN06296241_1431</name>
</gene>
<reference evidence="3" key="1">
    <citation type="submission" date="2017-09" db="EMBL/GenBank/DDBJ databases">
        <authorList>
            <person name="Varghese N."/>
            <person name="Submissions S."/>
        </authorList>
    </citation>
    <scope>NUCLEOTIDE SEQUENCE [LARGE SCALE GENOMIC DNA]</scope>
    <source>
        <strain evidence="3">CGMCC 1.12641</strain>
    </source>
</reference>
<dbReference type="RefSeq" id="WP_097055592.1">
    <property type="nucleotide sequence ID" value="NZ_OCMF01000001.1"/>
</dbReference>
<accession>A0A285X3F6</accession>
<proteinExistence type="predicted"/>
<keyword evidence="1" id="KW-1133">Transmembrane helix</keyword>
<protein>
    <submittedName>
        <fullName evidence="2">Uncharacterized protein</fullName>
    </submittedName>
</protein>
<name>A0A285X3F6_9FLAO</name>
<keyword evidence="3" id="KW-1185">Reference proteome</keyword>
<keyword evidence="1" id="KW-0812">Transmembrane</keyword>
<sequence>MKLDIIIVDLILIAAVALPYILFILLGKKEEGGLKSKFFEEVKKNELHLQEKDKWNTNLVGLDKEKAKIIIVQKRKAGFVTELIDLRQVQACNILQETQTLKLNKRTANILQKIDLQFILFDGSIQIINLFNCEETFSQEYELVHAEKWNQIINRSLVNRPNVNSAA</sequence>